<name>A0A7W9CE11_9MICO</name>
<keyword evidence="2" id="KW-0812">Transmembrane</keyword>
<dbReference type="RefSeq" id="WP_184283881.1">
    <property type="nucleotide sequence ID" value="NZ_BAAAPG010000001.1"/>
</dbReference>
<feature type="transmembrane region" description="Helical" evidence="2">
    <location>
        <begin position="196"/>
        <end position="216"/>
    </location>
</feature>
<feature type="transmembrane region" description="Helical" evidence="2">
    <location>
        <begin position="264"/>
        <end position="284"/>
    </location>
</feature>
<keyword evidence="4" id="KW-1185">Reference proteome</keyword>
<accession>A0A7W9CE11</accession>
<feature type="region of interest" description="Disordered" evidence="1">
    <location>
        <begin position="1"/>
        <end position="21"/>
    </location>
</feature>
<comment type="caution">
    <text evidence="3">The sequence shown here is derived from an EMBL/GenBank/DDBJ whole genome shotgun (WGS) entry which is preliminary data.</text>
</comment>
<dbReference type="EMBL" id="JACHMU010000001">
    <property type="protein sequence ID" value="MBB5743895.1"/>
    <property type="molecule type" value="Genomic_DNA"/>
</dbReference>
<evidence type="ECO:0000313" key="3">
    <source>
        <dbReference type="EMBL" id="MBB5743895.1"/>
    </source>
</evidence>
<dbReference type="GO" id="GO:0008233">
    <property type="term" value="F:peptidase activity"/>
    <property type="evidence" value="ECO:0007669"/>
    <property type="project" value="InterPro"/>
</dbReference>
<evidence type="ECO:0000256" key="2">
    <source>
        <dbReference type="SAM" id="Phobius"/>
    </source>
</evidence>
<keyword evidence="2" id="KW-1133">Transmembrane helix</keyword>
<feature type="transmembrane region" description="Helical" evidence="2">
    <location>
        <begin position="67"/>
        <end position="88"/>
    </location>
</feature>
<evidence type="ECO:0000256" key="1">
    <source>
        <dbReference type="SAM" id="MobiDB-lite"/>
    </source>
</evidence>
<dbReference type="AlphaFoldDB" id="A0A7W9CE11"/>
<evidence type="ECO:0000313" key="4">
    <source>
        <dbReference type="Proteomes" id="UP000517712"/>
    </source>
</evidence>
<feature type="transmembrane region" description="Helical" evidence="2">
    <location>
        <begin position="236"/>
        <end position="257"/>
    </location>
</feature>
<feature type="transmembrane region" description="Helical" evidence="2">
    <location>
        <begin position="159"/>
        <end position="184"/>
    </location>
</feature>
<dbReference type="Proteomes" id="UP000517712">
    <property type="component" value="Unassembled WGS sequence"/>
</dbReference>
<keyword evidence="2" id="KW-0472">Membrane</keyword>
<dbReference type="InterPro" id="IPR026898">
    <property type="entry name" value="PrsW"/>
</dbReference>
<dbReference type="PANTHER" id="PTHR36844">
    <property type="entry name" value="PROTEASE PRSW"/>
    <property type="match status" value="1"/>
</dbReference>
<proteinExistence type="predicted"/>
<sequence>MTFGGPAAPQDSQPFHRPSATGGHPDRPVYASALAQPTVYAPPAPVVATPGPALPALPVPVRKGRTVSIWLFGLLGFVLVALVGYFVWALGAEASGIGLVIALVPLAIVFLGVRLIDRWEPEPKTLIAFAIAWGAIAAIGLTLLVDLAITMVIGMRSDTLSAVIQAPIIEEIAKGLGVYLIFLIGRRTFDGPVDGIVYGALVGGGFAFTENIQYFAISLIEGGGTQLTATFIMRGLLSPFAHAMFTALTGFAMGLAARRHASKSAVLGAGSIGLVGAMLLHGFWNGSAVFADFFALYITLQVPLFIGFILAIVALRREEARLTRERLEEYAVAGWFTPEEVAMLATPAGRKVGMRWAASLRGDRRPLMKQFIRDATALAAVRQRIITGRDVHAADDERALLTRSGATRAALLAY</sequence>
<reference evidence="3 4" key="1">
    <citation type="submission" date="2020-08" db="EMBL/GenBank/DDBJ databases">
        <title>Sequencing the genomes of 1000 actinobacteria strains.</title>
        <authorList>
            <person name="Klenk H.-P."/>
        </authorList>
    </citation>
    <scope>NUCLEOTIDE SEQUENCE [LARGE SCALE GENOMIC DNA]</scope>
    <source>
        <strain evidence="3 4">DSM 24823</strain>
    </source>
</reference>
<dbReference type="PANTHER" id="PTHR36844:SF1">
    <property type="entry name" value="PROTEASE PRSW"/>
    <property type="match status" value="1"/>
</dbReference>
<feature type="transmembrane region" description="Helical" evidence="2">
    <location>
        <begin position="290"/>
        <end position="315"/>
    </location>
</feature>
<gene>
    <name evidence="3" type="ORF">HD600_002392</name>
</gene>
<organism evidence="3 4">
    <name type="scientific">Microbacterium ginsengiterrae</name>
    <dbReference type="NCBI Taxonomy" id="546115"/>
    <lineage>
        <taxon>Bacteria</taxon>
        <taxon>Bacillati</taxon>
        <taxon>Actinomycetota</taxon>
        <taxon>Actinomycetes</taxon>
        <taxon>Micrococcales</taxon>
        <taxon>Microbacteriaceae</taxon>
        <taxon>Microbacterium</taxon>
    </lineage>
</organism>
<feature type="transmembrane region" description="Helical" evidence="2">
    <location>
        <begin position="94"/>
        <end position="113"/>
    </location>
</feature>
<dbReference type="Pfam" id="PF13367">
    <property type="entry name" value="PrsW-protease"/>
    <property type="match status" value="1"/>
</dbReference>
<protein>
    <submittedName>
        <fullName evidence="3">RsiW-degrading membrane proteinase PrsW (M82 family)</fullName>
    </submittedName>
</protein>
<feature type="transmembrane region" description="Helical" evidence="2">
    <location>
        <begin position="125"/>
        <end position="153"/>
    </location>
</feature>